<reference evidence="2 3" key="1">
    <citation type="journal article" date="2015" name="Nature">
        <title>rRNA introns, odd ribosomes, and small enigmatic genomes across a large radiation of phyla.</title>
        <authorList>
            <person name="Brown C.T."/>
            <person name="Hug L.A."/>
            <person name="Thomas B.C."/>
            <person name="Sharon I."/>
            <person name="Castelle C.J."/>
            <person name="Singh A."/>
            <person name="Wilkins M.J."/>
            <person name="Williams K.H."/>
            <person name="Banfield J.F."/>
        </authorList>
    </citation>
    <scope>NUCLEOTIDE SEQUENCE [LARGE SCALE GENOMIC DNA]</scope>
</reference>
<accession>A0A0G0JQA3</accession>
<dbReference type="EMBL" id="LBUP01000012">
    <property type="protein sequence ID" value="KKQ65295.1"/>
    <property type="molecule type" value="Genomic_DNA"/>
</dbReference>
<dbReference type="Proteomes" id="UP000034235">
    <property type="component" value="Unassembled WGS sequence"/>
</dbReference>
<evidence type="ECO:0000313" key="3">
    <source>
        <dbReference type="Proteomes" id="UP000034235"/>
    </source>
</evidence>
<dbReference type="InterPro" id="IPR008928">
    <property type="entry name" value="6-hairpin_glycosidase_sf"/>
</dbReference>
<comment type="caution">
    <text evidence="2">The sequence shown here is derived from an EMBL/GenBank/DDBJ whole genome shotgun (WGS) entry which is preliminary data.</text>
</comment>
<evidence type="ECO:0000259" key="1">
    <source>
        <dbReference type="Pfam" id="PF06202"/>
    </source>
</evidence>
<protein>
    <submittedName>
        <fullName evidence="2">Amylo-alpha-16-glucosidase</fullName>
    </submittedName>
</protein>
<proteinExistence type="predicted"/>
<gene>
    <name evidence="2" type="ORF">US86_C0012G0010</name>
</gene>
<dbReference type="GO" id="GO:0005975">
    <property type="term" value="P:carbohydrate metabolic process"/>
    <property type="evidence" value="ECO:0007669"/>
    <property type="project" value="InterPro"/>
</dbReference>
<organism evidence="2 3">
    <name type="scientific">Candidatus Daviesbacteria bacterium GW2011_GWA2_38_24</name>
    <dbReference type="NCBI Taxonomy" id="1618422"/>
    <lineage>
        <taxon>Bacteria</taxon>
        <taxon>Candidatus Daviesiibacteriota</taxon>
    </lineage>
</organism>
<dbReference type="AlphaFoldDB" id="A0A0G0JQA3"/>
<evidence type="ECO:0000313" key="2">
    <source>
        <dbReference type="EMBL" id="KKQ65295.1"/>
    </source>
</evidence>
<dbReference type="InterPro" id="IPR032790">
    <property type="entry name" value="GDE_C"/>
</dbReference>
<name>A0A0G0JQA3_9BACT</name>
<dbReference type="Pfam" id="PF06202">
    <property type="entry name" value="GDE_C"/>
    <property type="match status" value="1"/>
</dbReference>
<sequence>MNRQTLRELIYKQILELSHEEGINASGREEIYGCIFGRDSAITILKLLRVNEKRHSPQLLEISRRALLNLVTLQGKEFNPQSGEEPGKFIHEFRKEGFDHLIKNNWFVYPDGTLKNYDSIDSTPLTLIALYRYFETTQDTEFLNEVLPAVERGLNWIITFGDKDKDYLIEYEIPEGRTCTGLVVHSWTDSHESLLQIDGKMPGYPISPVEAQGYAWLALKLWADYYAQTSPQFARKLLLQAENLKKVFNKLFLFKDHDYYFLSQALDGLKKQINTVTGNPLIALWASYNHNGLLESVIDEKYLLDIVKRAFEPDLFDPAAGIRTMSTKSLTFNPSENSYHNGSFWPVLNGLIQEGLEKWDLYAEATLLKEASIKPIEFFGTPIELYIKSSDGMLLEYKNISGQVGCKTQAWTAAAALDWLTED</sequence>
<feature type="domain" description="Glycogen debranching enzyme C-terminal" evidence="1">
    <location>
        <begin position="70"/>
        <end position="417"/>
    </location>
</feature>
<dbReference type="InterPro" id="IPR012341">
    <property type="entry name" value="6hp_glycosidase-like_sf"/>
</dbReference>
<dbReference type="Gene3D" id="1.50.10.10">
    <property type="match status" value="1"/>
</dbReference>
<dbReference type="SUPFAM" id="SSF48208">
    <property type="entry name" value="Six-hairpin glycosidases"/>
    <property type="match status" value="1"/>
</dbReference>